<organism evidence="2 3">
    <name type="scientific">Thalassiosira oceanica</name>
    <name type="common">Marine diatom</name>
    <dbReference type="NCBI Taxonomy" id="159749"/>
    <lineage>
        <taxon>Eukaryota</taxon>
        <taxon>Sar</taxon>
        <taxon>Stramenopiles</taxon>
        <taxon>Ochrophyta</taxon>
        <taxon>Bacillariophyta</taxon>
        <taxon>Coscinodiscophyceae</taxon>
        <taxon>Thalassiosirophycidae</taxon>
        <taxon>Thalassiosirales</taxon>
        <taxon>Thalassiosiraceae</taxon>
        <taxon>Thalassiosira</taxon>
    </lineage>
</organism>
<gene>
    <name evidence="2" type="ORF">THAOC_29344</name>
</gene>
<name>K0RE15_THAOC</name>
<comment type="caution">
    <text evidence="2">The sequence shown here is derived from an EMBL/GenBank/DDBJ whole genome shotgun (WGS) entry which is preliminary data.</text>
</comment>
<dbReference type="Proteomes" id="UP000266841">
    <property type="component" value="Unassembled WGS sequence"/>
</dbReference>
<evidence type="ECO:0000313" key="3">
    <source>
        <dbReference type="Proteomes" id="UP000266841"/>
    </source>
</evidence>
<proteinExistence type="predicted"/>
<feature type="region of interest" description="Disordered" evidence="1">
    <location>
        <begin position="92"/>
        <end position="175"/>
    </location>
</feature>
<accession>K0RE15</accession>
<dbReference type="Gene3D" id="2.60.120.920">
    <property type="match status" value="1"/>
</dbReference>
<evidence type="ECO:0000313" key="2">
    <source>
        <dbReference type="EMBL" id="EJK51475.1"/>
    </source>
</evidence>
<sequence length="317" mass="34739">SDDWGDSNVHACDYNCDDGKMNWTDWEDYEIDNEWEGMESCPSGNTVGMLLNLDEGTLTVYKNNRRLGVIKDGLSGSYCWYIEVPNRLGESSPFESPWPGDHGTGLGRAREGPQSAHSSKIRHWPPSDMQRVPLIGKTRPAGPRWCRAGQTDERSSEFDTYKGGDGKLSTRRASDRASASEALREVLGASHFLDTTDAEQATIVIGTGDLLCPPAHHACFSGFVKVSEEQSDHRHWLVVEATDLPGATHLVGAFGWWLCNLKGKSLMMTSEDGDNVSCGGGSRAQVRDRETQVGKRAASSTGSERPRGAACCRYHRG</sequence>
<evidence type="ECO:0000256" key="1">
    <source>
        <dbReference type="SAM" id="MobiDB-lite"/>
    </source>
</evidence>
<reference evidence="2 3" key="1">
    <citation type="journal article" date="2012" name="Genome Biol.">
        <title>Genome and low-iron response of an oceanic diatom adapted to chronic iron limitation.</title>
        <authorList>
            <person name="Lommer M."/>
            <person name="Specht M."/>
            <person name="Roy A.S."/>
            <person name="Kraemer L."/>
            <person name="Andreson R."/>
            <person name="Gutowska M.A."/>
            <person name="Wolf J."/>
            <person name="Bergner S.V."/>
            <person name="Schilhabel M.B."/>
            <person name="Klostermeier U.C."/>
            <person name="Beiko R.G."/>
            <person name="Rosenstiel P."/>
            <person name="Hippler M."/>
            <person name="Laroche J."/>
        </authorList>
    </citation>
    <scope>NUCLEOTIDE SEQUENCE [LARGE SCALE GENOMIC DNA]</scope>
    <source>
        <strain evidence="2 3">CCMP1005</strain>
    </source>
</reference>
<feature type="non-terminal residue" evidence="2">
    <location>
        <position position="1"/>
    </location>
</feature>
<protein>
    <recommendedName>
        <fullName evidence="4">B30.2/SPRY domain-containing protein</fullName>
    </recommendedName>
</protein>
<feature type="region of interest" description="Disordered" evidence="1">
    <location>
        <begin position="276"/>
        <end position="307"/>
    </location>
</feature>
<keyword evidence="3" id="KW-1185">Reference proteome</keyword>
<dbReference type="AlphaFoldDB" id="K0RE15"/>
<dbReference type="InterPro" id="IPR043136">
    <property type="entry name" value="B30.2/SPRY_sf"/>
</dbReference>
<feature type="compositionally biased region" description="Basic and acidic residues" evidence="1">
    <location>
        <begin position="150"/>
        <end position="165"/>
    </location>
</feature>
<evidence type="ECO:0008006" key="4">
    <source>
        <dbReference type="Google" id="ProtNLM"/>
    </source>
</evidence>
<dbReference type="EMBL" id="AGNL01041557">
    <property type="protein sequence ID" value="EJK51475.1"/>
    <property type="molecule type" value="Genomic_DNA"/>
</dbReference>